<dbReference type="RefSeq" id="WP_046573494.1">
    <property type="nucleotide sequence ID" value="NZ_CP010429.1"/>
</dbReference>
<proteinExistence type="predicted"/>
<dbReference type="AlphaFoldDB" id="A0A0E3ZVB7"/>
<dbReference type="PATRIC" id="fig|1379870.5.peg.1954"/>
<sequence>MDNNGEQSAFPLDINEGMPQWGLSKREYFAAQALMKLSDKYESPSTVAKQAVEIADALIEVLNK</sequence>
<dbReference type="EMBL" id="CP010429">
    <property type="protein sequence ID" value="AKD55013.1"/>
    <property type="molecule type" value="Genomic_DNA"/>
</dbReference>
<dbReference type="KEGG" id="srd:SD10_08965"/>
<organism evidence="1 2">
    <name type="scientific">Spirosoma radiotolerans</name>
    <dbReference type="NCBI Taxonomy" id="1379870"/>
    <lineage>
        <taxon>Bacteria</taxon>
        <taxon>Pseudomonadati</taxon>
        <taxon>Bacteroidota</taxon>
        <taxon>Cytophagia</taxon>
        <taxon>Cytophagales</taxon>
        <taxon>Cytophagaceae</taxon>
        <taxon>Spirosoma</taxon>
    </lineage>
</organism>
<dbReference type="OrthoDB" id="1274167at2"/>
<gene>
    <name evidence="1" type="ORF">SD10_08965</name>
</gene>
<name>A0A0E3ZVB7_9BACT</name>
<keyword evidence="2" id="KW-1185">Reference proteome</keyword>
<reference evidence="1 2" key="1">
    <citation type="journal article" date="2014" name="Curr. Microbiol.">
        <title>Spirosoma radiotolerans sp. nov., a gamma-radiation-resistant bacterium isolated from gamma ray-irradiated soil.</title>
        <authorList>
            <person name="Lee J.J."/>
            <person name="Srinivasan S."/>
            <person name="Lim S."/>
            <person name="Joe M."/>
            <person name="Im S."/>
            <person name="Bae S.I."/>
            <person name="Park K.R."/>
            <person name="Han J.H."/>
            <person name="Park S.H."/>
            <person name="Joo B.M."/>
            <person name="Park S.J."/>
            <person name="Kim M.K."/>
        </authorList>
    </citation>
    <scope>NUCLEOTIDE SEQUENCE [LARGE SCALE GENOMIC DNA]</scope>
    <source>
        <strain evidence="1 2">DG5A</strain>
    </source>
</reference>
<dbReference type="HOGENOM" id="CLU_2865568_0_0_10"/>
<dbReference type="Proteomes" id="UP000033054">
    <property type="component" value="Chromosome"/>
</dbReference>
<dbReference type="STRING" id="1379870.SD10_08965"/>
<evidence type="ECO:0000313" key="2">
    <source>
        <dbReference type="Proteomes" id="UP000033054"/>
    </source>
</evidence>
<evidence type="ECO:0000313" key="1">
    <source>
        <dbReference type="EMBL" id="AKD55013.1"/>
    </source>
</evidence>
<accession>A0A0E3ZVB7</accession>
<protein>
    <submittedName>
        <fullName evidence="1">Uncharacterized protein</fullName>
    </submittedName>
</protein>